<keyword evidence="1" id="KW-1133">Transmembrane helix</keyword>
<keyword evidence="1" id="KW-0812">Transmembrane</keyword>
<comment type="caution">
    <text evidence="2">The sequence shown here is derived from an EMBL/GenBank/DDBJ whole genome shotgun (WGS) entry which is preliminary data.</text>
</comment>
<evidence type="ECO:0000313" key="2">
    <source>
        <dbReference type="EMBL" id="EHJ55864.1"/>
    </source>
</evidence>
<accession>G5KDA7</accession>
<keyword evidence="3" id="KW-1185">Reference proteome</keyword>
<feature type="transmembrane region" description="Helical" evidence="1">
    <location>
        <begin position="136"/>
        <end position="164"/>
    </location>
</feature>
<feature type="transmembrane region" description="Helical" evidence="1">
    <location>
        <begin position="12"/>
        <end position="39"/>
    </location>
</feature>
<gene>
    <name evidence="2" type="ORF">STRUR_1855</name>
</gene>
<organism evidence="2 3">
    <name type="scientific">Streptococcus urinalis 2285-97</name>
    <dbReference type="NCBI Taxonomy" id="764291"/>
    <lineage>
        <taxon>Bacteria</taxon>
        <taxon>Bacillati</taxon>
        <taxon>Bacillota</taxon>
        <taxon>Bacilli</taxon>
        <taxon>Lactobacillales</taxon>
        <taxon>Streptococcaceae</taxon>
        <taxon>Streptococcus</taxon>
    </lineage>
</organism>
<dbReference type="RefSeq" id="WP_006738647.1">
    <property type="nucleotide sequence ID" value="NZ_AEUZ02000001.1"/>
</dbReference>
<protein>
    <submittedName>
        <fullName evidence="2">Uncharacterized protein</fullName>
    </submittedName>
</protein>
<feature type="transmembrane region" description="Helical" evidence="1">
    <location>
        <begin position="97"/>
        <end position="115"/>
    </location>
</feature>
<sequence length="208" mass="23994">MNRTLILRKKQILSQLCVSLIVCFSVFAVLGILVIIGFFLGRHFETSHFQLNWNDITKFIFVFLGFMVAVFTFISPFSDGSSDFDSALHLGISRFHYFSFNIFYYLILSFIKLLFDGFGHVKTNSPQLLDYFQSAFMNLTFNGFIGNFLALLIFALLGYAIYHWGWKFLAIANDLAQMAKWQEVIVSLVTLSLFILAYFTTIQKTEIK</sequence>
<dbReference type="Proteomes" id="UP000005388">
    <property type="component" value="Unassembled WGS sequence"/>
</dbReference>
<feature type="transmembrane region" description="Helical" evidence="1">
    <location>
        <begin position="59"/>
        <end position="77"/>
    </location>
</feature>
<dbReference type="EMBL" id="AEUZ02000001">
    <property type="protein sequence ID" value="EHJ55864.1"/>
    <property type="molecule type" value="Genomic_DNA"/>
</dbReference>
<dbReference type="AlphaFoldDB" id="G5KDA7"/>
<evidence type="ECO:0000313" key="3">
    <source>
        <dbReference type="Proteomes" id="UP000005388"/>
    </source>
</evidence>
<evidence type="ECO:0000256" key="1">
    <source>
        <dbReference type="SAM" id="Phobius"/>
    </source>
</evidence>
<keyword evidence="1" id="KW-0472">Membrane</keyword>
<feature type="transmembrane region" description="Helical" evidence="1">
    <location>
        <begin position="184"/>
        <end position="202"/>
    </location>
</feature>
<reference evidence="2 3" key="1">
    <citation type="journal article" date="2014" name="Int. J. Syst. Evol. Microbiol.">
        <title>Phylogenomics and the dynamic genome evolution of the genus Streptococcus.</title>
        <authorList>
            <consortium name="The Broad Institute Genome Sequencing Platform"/>
            <person name="Richards V.P."/>
            <person name="Palmer S.R."/>
            <person name="Pavinski Bitar P.D."/>
            <person name="Qin X."/>
            <person name="Weinstock G.M."/>
            <person name="Highlander S.K."/>
            <person name="Town C.D."/>
            <person name="Burne R.A."/>
            <person name="Stanhope M.J."/>
        </authorList>
    </citation>
    <scope>NUCLEOTIDE SEQUENCE [LARGE SCALE GENOMIC DNA]</scope>
    <source>
        <strain evidence="2 3">2285-97</strain>
    </source>
</reference>
<name>G5KDA7_9STRE</name>
<proteinExistence type="predicted"/>